<organism evidence="2 3">
    <name type="scientific">Streptacidiphilus cavernicola</name>
    <dbReference type="NCBI Taxonomy" id="3342716"/>
    <lineage>
        <taxon>Bacteria</taxon>
        <taxon>Bacillati</taxon>
        <taxon>Actinomycetota</taxon>
        <taxon>Actinomycetes</taxon>
        <taxon>Kitasatosporales</taxon>
        <taxon>Streptomycetaceae</taxon>
        <taxon>Streptacidiphilus</taxon>
    </lineage>
</organism>
<keyword evidence="3" id="KW-1185">Reference proteome</keyword>
<evidence type="ECO:0000256" key="1">
    <source>
        <dbReference type="SAM" id="Phobius"/>
    </source>
</evidence>
<dbReference type="RefSeq" id="WP_380541326.1">
    <property type="nucleotide sequence ID" value="NZ_JBHFAB010000025.1"/>
</dbReference>
<dbReference type="Proteomes" id="UP001592531">
    <property type="component" value="Unassembled WGS sequence"/>
</dbReference>
<protein>
    <recommendedName>
        <fullName evidence="4">Secreted protein</fullName>
    </recommendedName>
</protein>
<reference evidence="2 3" key="1">
    <citation type="submission" date="2024-09" db="EMBL/GenBank/DDBJ databases">
        <authorList>
            <person name="Lee S.D."/>
        </authorList>
    </citation>
    <scope>NUCLEOTIDE SEQUENCE [LARGE SCALE GENOMIC DNA]</scope>
    <source>
        <strain evidence="2 3">N8-3</strain>
    </source>
</reference>
<keyword evidence="1" id="KW-0472">Membrane</keyword>
<gene>
    <name evidence="2" type="ORF">ACEZDE_27280</name>
</gene>
<comment type="caution">
    <text evidence="2">The sequence shown here is derived from an EMBL/GenBank/DDBJ whole genome shotgun (WGS) entry which is preliminary data.</text>
</comment>
<feature type="transmembrane region" description="Helical" evidence="1">
    <location>
        <begin position="6"/>
        <end position="26"/>
    </location>
</feature>
<keyword evidence="1" id="KW-1133">Transmembrane helix</keyword>
<sequence>MSTGLIIVIVVVAVVVVALIGVAVAMPQLRSRRLQQQFGPEYERAVAQHDGDAKEAERELSERVKRTGELELHPLDPAQRERYLARWTALQEQFVDAPGKAVIDADRLLTELLRERGYPEDDQEFALSVHHAGSLDGYRVSRSAADRAAAGSATTEDLRDAFVRARETFDELVTEGTGTTTERTN</sequence>
<accession>A0ABV6W2V6</accession>
<dbReference type="EMBL" id="JBHFAB010000025">
    <property type="protein sequence ID" value="MFC1420319.1"/>
    <property type="molecule type" value="Genomic_DNA"/>
</dbReference>
<name>A0ABV6W2V6_9ACTN</name>
<keyword evidence="1" id="KW-0812">Transmembrane</keyword>
<evidence type="ECO:0000313" key="2">
    <source>
        <dbReference type="EMBL" id="MFC1420319.1"/>
    </source>
</evidence>
<evidence type="ECO:0008006" key="4">
    <source>
        <dbReference type="Google" id="ProtNLM"/>
    </source>
</evidence>
<evidence type="ECO:0000313" key="3">
    <source>
        <dbReference type="Proteomes" id="UP001592531"/>
    </source>
</evidence>
<proteinExistence type="predicted"/>